<gene>
    <name evidence="3" type="primary">rpoB_0</name>
    <name evidence="3" type="ORF">g.7341</name>
</gene>
<accession>A0A0A1XHM7</accession>
<keyword evidence="3" id="KW-0240">DNA-directed RNA polymerase</keyword>
<evidence type="ECO:0000313" key="3">
    <source>
        <dbReference type="EMBL" id="JAD10420.1"/>
    </source>
</evidence>
<organism evidence="3">
    <name type="scientific">Zeugodacus cucurbitae</name>
    <name type="common">Melon fruit fly</name>
    <name type="synonym">Bactrocera cucurbitae</name>
    <dbReference type="NCBI Taxonomy" id="28588"/>
    <lineage>
        <taxon>Eukaryota</taxon>
        <taxon>Metazoa</taxon>
        <taxon>Ecdysozoa</taxon>
        <taxon>Arthropoda</taxon>
        <taxon>Hexapoda</taxon>
        <taxon>Insecta</taxon>
        <taxon>Pterygota</taxon>
        <taxon>Neoptera</taxon>
        <taxon>Endopterygota</taxon>
        <taxon>Diptera</taxon>
        <taxon>Brachycera</taxon>
        <taxon>Muscomorpha</taxon>
        <taxon>Tephritoidea</taxon>
        <taxon>Tephritidae</taxon>
        <taxon>Zeugodacus</taxon>
        <taxon>Zeugodacus</taxon>
    </lineage>
</organism>
<protein>
    <submittedName>
        <fullName evidence="3">DNA-directed RNA polymerase subunit beta</fullName>
    </submittedName>
</protein>
<dbReference type="Pfam" id="PF18036">
    <property type="entry name" value="Ubiquitin_4"/>
    <property type="match status" value="1"/>
</dbReference>
<keyword evidence="3" id="KW-0804">Transcription</keyword>
<dbReference type="Gene3D" id="3.10.20.90">
    <property type="entry name" value="Phosphatidylinositol 3-kinase Catalytic Subunit, Chain A, domain 1"/>
    <property type="match status" value="1"/>
</dbReference>
<reference evidence="3" key="2">
    <citation type="journal article" date="2015" name="Gigascience">
        <title>Reconstructing a comprehensive transcriptome assembly of a white-pupal translocated strain of the pest fruit fly Bactrocera cucurbitae.</title>
        <authorList>
            <person name="Sim S.B."/>
            <person name="Calla B."/>
            <person name="Hall B."/>
            <person name="DeRego T."/>
            <person name="Geib S.M."/>
        </authorList>
    </citation>
    <scope>NUCLEOTIDE SEQUENCE</scope>
</reference>
<name>A0A0A1XHM7_ZEUCU</name>
<dbReference type="InterPro" id="IPR040610">
    <property type="entry name" value="SNRNP25_ubiquitin"/>
</dbReference>
<evidence type="ECO:0000256" key="1">
    <source>
        <dbReference type="SAM" id="MobiDB-lite"/>
    </source>
</evidence>
<proteinExistence type="predicted"/>
<reference evidence="3" key="1">
    <citation type="submission" date="2014-11" db="EMBL/GenBank/DDBJ databases">
        <authorList>
            <person name="Geib S."/>
        </authorList>
    </citation>
    <scope>NUCLEOTIDE SEQUENCE</scope>
</reference>
<dbReference type="OrthoDB" id="72819at2759"/>
<dbReference type="GeneID" id="105218513"/>
<dbReference type="EMBL" id="GBXI01003872">
    <property type="protein sequence ID" value="JAD10420.1"/>
    <property type="molecule type" value="Transcribed_RNA"/>
</dbReference>
<feature type="domain" description="SNRNP25 ubiquitin-like" evidence="2">
    <location>
        <begin position="208"/>
        <end position="257"/>
    </location>
</feature>
<sequence>MRRKRNRKSMPINLLRQYQREQRHLTAGNKKPGKKKRLPKLNAEMRDHDMLVRATELKLQQILQSDEVLSDILCDVTPEELQGEIAIANGYATTVYVERDGLSTLTIILPQKQPTIANLKRAIESTARVQHKRELRERYESRLRRRRMSEEETGNASNSDDDSDHADNRVAPYQKRQQQQVETNAVWLAANRSTGEFVYSTTRCGHPHRTTVSWRFLWRAYMLIDAHTKTPLYDHDGRKLLSECGIENGQTLRFCKREIYYKRHRQ</sequence>
<dbReference type="AlphaFoldDB" id="A0A0A1XHM7"/>
<evidence type="ECO:0000259" key="2">
    <source>
        <dbReference type="Pfam" id="PF18036"/>
    </source>
</evidence>
<dbReference type="GO" id="GO:0000428">
    <property type="term" value="C:DNA-directed RNA polymerase complex"/>
    <property type="evidence" value="ECO:0007669"/>
    <property type="project" value="UniProtKB-KW"/>
</dbReference>
<feature type="region of interest" description="Disordered" evidence="1">
    <location>
        <begin position="145"/>
        <end position="167"/>
    </location>
</feature>